<evidence type="ECO:0000313" key="1">
    <source>
        <dbReference type="EMBL" id="GFS79174.1"/>
    </source>
</evidence>
<keyword evidence="2" id="KW-1185">Reference proteome</keyword>
<dbReference type="EMBL" id="BMAW01051193">
    <property type="protein sequence ID" value="GFS79174.1"/>
    <property type="molecule type" value="Genomic_DNA"/>
</dbReference>
<protein>
    <submittedName>
        <fullName evidence="1">Uncharacterized protein</fullName>
    </submittedName>
</protein>
<accession>A0A8X6T4L5</accession>
<evidence type="ECO:0000313" key="2">
    <source>
        <dbReference type="Proteomes" id="UP000887013"/>
    </source>
</evidence>
<sequence length="91" mass="10275">MQCVPNSIIDCVLFHSSMCIDVLSTPLPTKRHRRKDNLLPAAKEAGTEATKPYPLRIINRTVFQETTIEAEFKIDLRPPPFSRSTLPSLPN</sequence>
<dbReference type="Proteomes" id="UP000887013">
    <property type="component" value="Unassembled WGS sequence"/>
</dbReference>
<name>A0A8X6T4L5_NEPPI</name>
<dbReference type="AlphaFoldDB" id="A0A8X6T4L5"/>
<gene>
    <name evidence="1" type="ORF">NPIL_444011</name>
</gene>
<reference evidence="1" key="1">
    <citation type="submission" date="2020-08" db="EMBL/GenBank/DDBJ databases">
        <title>Multicomponent nature underlies the extraordinary mechanical properties of spider dragline silk.</title>
        <authorList>
            <person name="Kono N."/>
            <person name="Nakamura H."/>
            <person name="Mori M."/>
            <person name="Yoshida Y."/>
            <person name="Ohtoshi R."/>
            <person name="Malay A.D."/>
            <person name="Moran D.A.P."/>
            <person name="Tomita M."/>
            <person name="Numata K."/>
            <person name="Arakawa K."/>
        </authorList>
    </citation>
    <scope>NUCLEOTIDE SEQUENCE</scope>
</reference>
<organism evidence="1 2">
    <name type="scientific">Nephila pilipes</name>
    <name type="common">Giant wood spider</name>
    <name type="synonym">Nephila maculata</name>
    <dbReference type="NCBI Taxonomy" id="299642"/>
    <lineage>
        <taxon>Eukaryota</taxon>
        <taxon>Metazoa</taxon>
        <taxon>Ecdysozoa</taxon>
        <taxon>Arthropoda</taxon>
        <taxon>Chelicerata</taxon>
        <taxon>Arachnida</taxon>
        <taxon>Araneae</taxon>
        <taxon>Araneomorphae</taxon>
        <taxon>Entelegynae</taxon>
        <taxon>Araneoidea</taxon>
        <taxon>Nephilidae</taxon>
        <taxon>Nephila</taxon>
    </lineage>
</organism>
<proteinExistence type="predicted"/>
<comment type="caution">
    <text evidence="1">The sequence shown here is derived from an EMBL/GenBank/DDBJ whole genome shotgun (WGS) entry which is preliminary data.</text>
</comment>